<sequence length="93" mass="10585">MRPYSRNLCDTLFSYFQHLVDNAVFFRLGGSEPEVAVGVTLNFVYLLSRMLYEYLAYLIFYLHDAEARSTAPIEAAIPTQMVETVAFTCCIVS</sequence>
<dbReference type="EMBL" id="LCKF01000038">
    <property type="protein sequence ID" value="KKT90501.1"/>
    <property type="molecule type" value="Genomic_DNA"/>
</dbReference>
<proteinExistence type="predicted"/>
<reference evidence="1 2" key="1">
    <citation type="journal article" date="2015" name="Nature">
        <title>rRNA introns, odd ribosomes, and small enigmatic genomes across a large radiation of phyla.</title>
        <authorList>
            <person name="Brown C.T."/>
            <person name="Hug L.A."/>
            <person name="Thomas B.C."/>
            <person name="Sharon I."/>
            <person name="Castelle C.J."/>
            <person name="Singh A."/>
            <person name="Wilkins M.J."/>
            <person name="Williams K.H."/>
            <person name="Banfield J.F."/>
        </authorList>
    </citation>
    <scope>NUCLEOTIDE SEQUENCE [LARGE SCALE GENOMIC DNA]</scope>
</reference>
<comment type="caution">
    <text evidence="1">The sequence shown here is derived from an EMBL/GenBank/DDBJ whole genome shotgun (WGS) entry which is preliminary data.</text>
</comment>
<evidence type="ECO:0000313" key="1">
    <source>
        <dbReference type="EMBL" id="KKT90501.1"/>
    </source>
</evidence>
<accession>A0A0G1L3G5</accession>
<evidence type="ECO:0000313" key="2">
    <source>
        <dbReference type="Proteomes" id="UP000033966"/>
    </source>
</evidence>
<dbReference type="AlphaFoldDB" id="A0A0G1L3G5"/>
<gene>
    <name evidence="1" type="ORF">UW92_C0038G0006</name>
</gene>
<dbReference type="Proteomes" id="UP000033966">
    <property type="component" value="Unassembled WGS sequence"/>
</dbReference>
<organism evidence="1 2">
    <name type="scientific">Candidatus Jorgensenbacteria bacterium GW2011_GWA2_45_13</name>
    <dbReference type="NCBI Taxonomy" id="1618662"/>
    <lineage>
        <taxon>Bacteria</taxon>
        <taxon>Candidatus Joergenseniibacteriota</taxon>
    </lineage>
</organism>
<name>A0A0G1L3G5_9BACT</name>
<protein>
    <submittedName>
        <fullName evidence="1">Uncharacterized protein</fullName>
    </submittedName>
</protein>